<dbReference type="GO" id="GO:0003905">
    <property type="term" value="F:alkylbase DNA N-glycosylase activity"/>
    <property type="evidence" value="ECO:0007669"/>
    <property type="project" value="InterPro"/>
</dbReference>
<evidence type="ECO:0000256" key="1">
    <source>
        <dbReference type="ARBA" id="ARBA00009232"/>
    </source>
</evidence>
<dbReference type="NCBIfam" id="NF002002">
    <property type="entry name" value="PRK00802.1-2"/>
    <property type="match status" value="1"/>
</dbReference>
<dbReference type="GO" id="GO:0006284">
    <property type="term" value="P:base-excision repair"/>
    <property type="evidence" value="ECO:0007669"/>
    <property type="project" value="InterPro"/>
</dbReference>
<evidence type="ECO:0000313" key="6">
    <source>
        <dbReference type="EMBL" id="URN92633.1"/>
    </source>
</evidence>
<gene>
    <name evidence="6" type="ORF">NAG76_12080</name>
</gene>
<keyword evidence="6" id="KW-0326">Glycosidase</keyword>
<dbReference type="SUPFAM" id="SSF50486">
    <property type="entry name" value="FMT C-terminal domain-like"/>
    <property type="match status" value="1"/>
</dbReference>
<dbReference type="InterPro" id="IPR011034">
    <property type="entry name" value="Formyl_transferase-like_C_sf"/>
</dbReference>
<dbReference type="CDD" id="cd00540">
    <property type="entry name" value="AAG"/>
    <property type="match status" value="1"/>
</dbReference>
<keyword evidence="4 5" id="KW-0234">DNA repair</keyword>
<keyword evidence="2 5" id="KW-0227">DNA damage</keyword>
<evidence type="ECO:0000256" key="4">
    <source>
        <dbReference type="ARBA" id="ARBA00023204"/>
    </source>
</evidence>
<protein>
    <recommendedName>
        <fullName evidence="5">Putative 3-methyladenine DNA glycosylase</fullName>
        <ecNumber evidence="5">3.2.2.-</ecNumber>
    </recommendedName>
</protein>
<accession>A0A9J6Z9V7</accession>
<dbReference type="FunFam" id="3.10.300.10:FF:000001">
    <property type="entry name" value="Putative 3-methyladenine DNA glycosylase"/>
    <property type="match status" value="1"/>
</dbReference>
<evidence type="ECO:0000256" key="2">
    <source>
        <dbReference type="ARBA" id="ARBA00022763"/>
    </source>
</evidence>
<sequence length="196" mass="21790">MELEILPQSFYSQSTLELAENLLGQLLVKETAEGVTAGYIVETEGYLGPKDQAAHGFKNRKTARTVILFAEAGHVYTHTMHRHCLVNVVSGDIGIPESVLIRAVEPVLGISLMRQRRGEDKRDRDLTNGPGKLCQALGITMDDYGKQITQSPIYIAKGITYEQTSSSPRIGIENSGEAKDYPWRFFVNGNEYVSKR</sequence>
<organism evidence="6 7">
    <name type="scientific">Candidatus Pristimantibacillus lignocellulolyticus</name>
    <dbReference type="NCBI Taxonomy" id="2994561"/>
    <lineage>
        <taxon>Bacteria</taxon>
        <taxon>Bacillati</taxon>
        <taxon>Bacillota</taxon>
        <taxon>Bacilli</taxon>
        <taxon>Bacillales</taxon>
        <taxon>Paenibacillaceae</taxon>
        <taxon>Candidatus Pristimantibacillus</taxon>
    </lineage>
</organism>
<comment type="similarity">
    <text evidence="1 5">Belongs to the DNA glycosylase MPG family.</text>
</comment>
<dbReference type="KEGG" id="plig:NAG76_12080"/>
<dbReference type="PANTHER" id="PTHR10429">
    <property type="entry name" value="DNA-3-METHYLADENINE GLYCOSYLASE"/>
    <property type="match status" value="1"/>
</dbReference>
<evidence type="ECO:0000256" key="5">
    <source>
        <dbReference type="HAMAP-Rule" id="MF_00527"/>
    </source>
</evidence>
<dbReference type="AlphaFoldDB" id="A0A9J6Z9V7"/>
<reference evidence="6" key="1">
    <citation type="submission" date="2022-05" db="EMBL/GenBank/DDBJ databases">
        <title>Novel bacterial taxa in a minimal lignocellulolytic consortium and its capacity to transform plastics disclosed by genome-resolved metagenomics.</title>
        <authorList>
            <person name="Rodriguez C.A.D."/>
            <person name="Diaz-Garcia L."/>
            <person name="Herrera K."/>
            <person name="Tarazona N.A."/>
            <person name="Sproer C."/>
            <person name="Overmann J."/>
            <person name="Jimenez D.J."/>
        </authorList>
    </citation>
    <scope>NUCLEOTIDE SEQUENCE</scope>
    <source>
        <strain evidence="6">MAG5</strain>
    </source>
</reference>
<dbReference type="NCBIfam" id="TIGR00567">
    <property type="entry name" value="3mg"/>
    <property type="match status" value="1"/>
</dbReference>
<dbReference type="HAMAP" id="MF_00527">
    <property type="entry name" value="3MGH"/>
    <property type="match status" value="1"/>
</dbReference>
<dbReference type="PANTHER" id="PTHR10429:SF0">
    <property type="entry name" value="DNA-3-METHYLADENINE GLYCOSYLASE"/>
    <property type="match status" value="1"/>
</dbReference>
<dbReference type="EC" id="3.2.2.-" evidence="5"/>
<dbReference type="Proteomes" id="UP001056756">
    <property type="component" value="Chromosome"/>
</dbReference>
<dbReference type="EMBL" id="CP097899">
    <property type="protein sequence ID" value="URN92633.1"/>
    <property type="molecule type" value="Genomic_DNA"/>
</dbReference>
<dbReference type="Pfam" id="PF02245">
    <property type="entry name" value="Pur_DNA_glyco"/>
    <property type="match status" value="1"/>
</dbReference>
<dbReference type="Gene3D" id="3.10.300.10">
    <property type="entry name" value="Methylpurine-DNA glycosylase (MPG)"/>
    <property type="match status" value="1"/>
</dbReference>
<dbReference type="GO" id="GO:0003677">
    <property type="term" value="F:DNA binding"/>
    <property type="evidence" value="ECO:0007669"/>
    <property type="project" value="InterPro"/>
</dbReference>
<dbReference type="InterPro" id="IPR003180">
    <property type="entry name" value="MPG"/>
</dbReference>
<keyword evidence="3 5" id="KW-0378">Hydrolase</keyword>
<evidence type="ECO:0000313" key="7">
    <source>
        <dbReference type="Proteomes" id="UP001056756"/>
    </source>
</evidence>
<proteinExistence type="inferred from homology"/>
<evidence type="ECO:0000256" key="3">
    <source>
        <dbReference type="ARBA" id="ARBA00022801"/>
    </source>
</evidence>
<name>A0A9J6Z9V7_9BACL</name>
<dbReference type="InterPro" id="IPR036995">
    <property type="entry name" value="MPG_sf"/>
</dbReference>